<dbReference type="InterPro" id="IPR002502">
    <property type="entry name" value="Amidase_domain"/>
</dbReference>
<evidence type="ECO:0000256" key="4">
    <source>
        <dbReference type="ARBA" id="ARBA00007553"/>
    </source>
</evidence>
<dbReference type="PANTHER" id="PTHR30417:SF4">
    <property type="entry name" value="1,6-ANHYDRO-N-ACETYLMURAMYL-L-ALANINE AMIDASE AMPD"/>
    <property type="match status" value="1"/>
</dbReference>
<dbReference type="InterPro" id="IPR051206">
    <property type="entry name" value="NAMLAA_amidase_2"/>
</dbReference>
<dbReference type="GO" id="GO:0009253">
    <property type="term" value="P:peptidoglycan catabolic process"/>
    <property type="evidence" value="ECO:0007669"/>
    <property type="project" value="InterPro"/>
</dbReference>
<dbReference type="SMART" id="SM00644">
    <property type="entry name" value="Ami_2"/>
    <property type="match status" value="1"/>
</dbReference>
<evidence type="ECO:0000256" key="5">
    <source>
        <dbReference type="ARBA" id="ARBA00011901"/>
    </source>
</evidence>
<comment type="cofactor">
    <cofactor evidence="2">
        <name>Zn(2+)</name>
        <dbReference type="ChEBI" id="CHEBI:29105"/>
    </cofactor>
</comment>
<feature type="domain" description="N-acetylmuramoyl-L-alanine amidase" evidence="13">
    <location>
        <begin position="28"/>
        <end position="179"/>
    </location>
</feature>
<dbReference type="GO" id="GO:0005737">
    <property type="term" value="C:cytoplasm"/>
    <property type="evidence" value="ECO:0007669"/>
    <property type="project" value="UniProtKB-SubCell"/>
</dbReference>
<evidence type="ECO:0000256" key="6">
    <source>
        <dbReference type="ARBA" id="ARBA00022490"/>
    </source>
</evidence>
<dbReference type="CDD" id="cd06583">
    <property type="entry name" value="PGRP"/>
    <property type="match status" value="1"/>
</dbReference>
<dbReference type="InterPro" id="IPR036505">
    <property type="entry name" value="Amidase/PGRP_sf"/>
</dbReference>
<dbReference type="GO" id="GO:0071555">
    <property type="term" value="P:cell wall organization"/>
    <property type="evidence" value="ECO:0007669"/>
    <property type="project" value="UniProtKB-KW"/>
</dbReference>
<dbReference type="Gene3D" id="3.40.80.10">
    <property type="entry name" value="Peptidoglycan recognition protein-like"/>
    <property type="match status" value="1"/>
</dbReference>
<evidence type="ECO:0000256" key="11">
    <source>
        <dbReference type="ARBA" id="ARBA00039257"/>
    </source>
</evidence>
<dbReference type="PANTHER" id="PTHR30417">
    <property type="entry name" value="N-ACETYLMURAMOYL-L-ALANINE AMIDASE AMID"/>
    <property type="match status" value="1"/>
</dbReference>
<evidence type="ECO:0000256" key="7">
    <source>
        <dbReference type="ARBA" id="ARBA00022723"/>
    </source>
</evidence>
<dbReference type="Pfam" id="PF01510">
    <property type="entry name" value="Amidase_2"/>
    <property type="match status" value="1"/>
</dbReference>
<evidence type="ECO:0000259" key="13">
    <source>
        <dbReference type="SMART" id="SM00644"/>
    </source>
</evidence>
<comment type="subcellular location">
    <subcellularLocation>
        <location evidence="3">Cytoplasm</location>
    </subcellularLocation>
</comment>
<dbReference type="EMBL" id="JAUOPB010000008">
    <property type="protein sequence ID" value="MDO6423225.1"/>
    <property type="molecule type" value="Genomic_DNA"/>
</dbReference>
<name>A0AAW7X5U4_9GAMM</name>
<dbReference type="GO" id="GO:0008745">
    <property type="term" value="F:N-acetylmuramoyl-L-alanine amidase activity"/>
    <property type="evidence" value="ECO:0007669"/>
    <property type="project" value="UniProtKB-EC"/>
</dbReference>
<dbReference type="GO" id="GO:0009254">
    <property type="term" value="P:peptidoglycan turnover"/>
    <property type="evidence" value="ECO:0007669"/>
    <property type="project" value="TreeGrafter"/>
</dbReference>
<evidence type="ECO:0000256" key="2">
    <source>
        <dbReference type="ARBA" id="ARBA00001947"/>
    </source>
</evidence>
<evidence type="ECO:0000313" key="14">
    <source>
        <dbReference type="EMBL" id="MDO6423225.1"/>
    </source>
</evidence>
<dbReference type="GO" id="GO:0046872">
    <property type="term" value="F:metal ion binding"/>
    <property type="evidence" value="ECO:0007669"/>
    <property type="project" value="UniProtKB-KW"/>
</dbReference>
<dbReference type="EC" id="3.5.1.28" evidence="5"/>
<comment type="caution">
    <text evidence="14">The sequence shown here is derived from an EMBL/GenBank/DDBJ whole genome shotgun (WGS) entry which is preliminary data.</text>
</comment>
<keyword evidence="7" id="KW-0479">Metal-binding</keyword>
<organism evidence="14 15">
    <name type="scientific">Saccharophagus degradans</name>
    <dbReference type="NCBI Taxonomy" id="86304"/>
    <lineage>
        <taxon>Bacteria</taxon>
        <taxon>Pseudomonadati</taxon>
        <taxon>Pseudomonadota</taxon>
        <taxon>Gammaproteobacteria</taxon>
        <taxon>Cellvibrionales</taxon>
        <taxon>Cellvibrionaceae</taxon>
        <taxon>Saccharophagus</taxon>
    </lineage>
</organism>
<keyword evidence="6" id="KW-0963">Cytoplasm</keyword>
<gene>
    <name evidence="14" type="primary">ampD</name>
    <name evidence="14" type="ORF">Q4521_12135</name>
</gene>
<protein>
    <recommendedName>
        <fullName evidence="11">1,6-anhydro-N-acetylmuramyl-L-alanine amidase AmpD</fullName>
        <ecNumber evidence="5">3.5.1.28</ecNumber>
    </recommendedName>
    <alternativeName>
        <fullName evidence="12">N-acetylmuramoyl-L-alanine amidase</fullName>
    </alternativeName>
</protein>
<keyword evidence="9" id="KW-0862">Zinc</keyword>
<proteinExistence type="inferred from homology"/>
<accession>A0AAW7X5U4</accession>
<keyword evidence="8 14" id="KW-0378">Hydrolase</keyword>
<dbReference type="Proteomes" id="UP001169760">
    <property type="component" value="Unassembled WGS sequence"/>
</dbReference>
<evidence type="ECO:0000256" key="9">
    <source>
        <dbReference type="ARBA" id="ARBA00022833"/>
    </source>
</evidence>
<evidence type="ECO:0000256" key="12">
    <source>
        <dbReference type="ARBA" id="ARBA00042615"/>
    </source>
</evidence>
<evidence type="ECO:0000256" key="1">
    <source>
        <dbReference type="ARBA" id="ARBA00001561"/>
    </source>
</evidence>
<comment type="catalytic activity">
    <reaction evidence="1">
        <text>Hydrolyzes the link between N-acetylmuramoyl residues and L-amino acid residues in certain cell-wall glycopeptides.</text>
        <dbReference type="EC" id="3.5.1.28"/>
    </reaction>
</comment>
<comment type="similarity">
    <text evidence="4">Belongs to the N-acetylmuramoyl-L-alanine amidase 2 family.</text>
</comment>
<dbReference type="NCBIfam" id="NF008758">
    <property type="entry name" value="PRK11789.1"/>
    <property type="match status" value="1"/>
</dbReference>
<evidence type="ECO:0000256" key="10">
    <source>
        <dbReference type="ARBA" id="ARBA00023316"/>
    </source>
</evidence>
<evidence type="ECO:0000256" key="3">
    <source>
        <dbReference type="ARBA" id="ARBA00004496"/>
    </source>
</evidence>
<sequence>MTSSIESQRFSVNAIEDGWWQKALKLPSPNFNARPPGSEVSLLVIHNISLPPGGFGGGYVEAFFLNKLNPSDHPYFETIAEVEVSAHCFIDRHGHVTQFVSFDDRAWHAGRSTFNGEQECNDFGIGIELEGTDSLEYTVEQYASLVELSAVLLDKYPKLTLDRIVGHCDIAPERKTDPGEAFDWQNYKSELAKRLQERD</sequence>
<evidence type="ECO:0000313" key="15">
    <source>
        <dbReference type="Proteomes" id="UP001169760"/>
    </source>
</evidence>
<dbReference type="AlphaFoldDB" id="A0AAW7X5U4"/>
<dbReference type="RefSeq" id="WP_303492953.1">
    <property type="nucleotide sequence ID" value="NZ_JAUOPB010000008.1"/>
</dbReference>
<evidence type="ECO:0000256" key="8">
    <source>
        <dbReference type="ARBA" id="ARBA00022801"/>
    </source>
</evidence>
<dbReference type="SUPFAM" id="SSF55846">
    <property type="entry name" value="N-acetylmuramoyl-L-alanine amidase-like"/>
    <property type="match status" value="1"/>
</dbReference>
<keyword evidence="10" id="KW-0961">Cell wall biogenesis/degradation</keyword>
<reference evidence="14" key="1">
    <citation type="submission" date="2023-07" db="EMBL/GenBank/DDBJ databases">
        <title>Genome content predicts the carbon catabolic preferences of heterotrophic bacteria.</title>
        <authorList>
            <person name="Gralka M."/>
        </authorList>
    </citation>
    <scope>NUCLEOTIDE SEQUENCE</scope>
    <source>
        <strain evidence="14">I3M17_2</strain>
    </source>
</reference>